<reference evidence="2 3" key="1">
    <citation type="submission" date="2019-04" db="EMBL/GenBank/DDBJ databases">
        <title>Phreatobacter aquaticus sp. nov.</title>
        <authorList>
            <person name="Choi A."/>
            <person name="Baek K."/>
        </authorList>
    </citation>
    <scope>NUCLEOTIDE SEQUENCE [LARGE SCALE GENOMIC DNA]</scope>
    <source>
        <strain evidence="2 3">NMCR1094</strain>
    </source>
</reference>
<sequence length="87" mass="9873">MHRRLFLTALFGAPAAAAGILAASQSAEALPVAPMPTPVASLAEGVELENASWASQGANRVNRQIFGHRRRRGYYRRRYYRRRYDRR</sequence>
<organism evidence="2 3">
    <name type="scientific">Phreatobacter aquaticus</name>
    <dbReference type="NCBI Taxonomy" id="2570229"/>
    <lineage>
        <taxon>Bacteria</taxon>
        <taxon>Pseudomonadati</taxon>
        <taxon>Pseudomonadota</taxon>
        <taxon>Alphaproteobacteria</taxon>
        <taxon>Hyphomicrobiales</taxon>
        <taxon>Phreatobacteraceae</taxon>
        <taxon>Phreatobacter</taxon>
    </lineage>
</organism>
<dbReference type="RefSeq" id="WP_137101655.1">
    <property type="nucleotide sequence ID" value="NZ_CP039865.1"/>
</dbReference>
<gene>
    <name evidence="2" type="ORF">E8L99_22480</name>
</gene>
<feature type="chain" id="PRO_5020722143" description="BA14K family protein" evidence="1">
    <location>
        <begin position="30"/>
        <end position="87"/>
    </location>
</feature>
<protein>
    <recommendedName>
        <fullName evidence="4">BA14K family protein</fullName>
    </recommendedName>
</protein>
<dbReference type="AlphaFoldDB" id="A0A4D7QL28"/>
<keyword evidence="1" id="KW-0732">Signal</keyword>
<evidence type="ECO:0008006" key="4">
    <source>
        <dbReference type="Google" id="ProtNLM"/>
    </source>
</evidence>
<dbReference type="Proteomes" id="UP000298588">
    <property type="component" value="Chromosome"/>
</dbReference>
<dbReference type="KEGG" id="paqt:E8L99_22480"/>
<dbReference type="EMBL" id="CP039865">
    <property type="protein sequence ID" value="QCK88328.1"/>
    <property type="molecule type" value="Genomic_DNA"/>
</dbReference>
<accession>A0A4D7QL28</accession>
<evidence type="ECO:0000313" key="3">
    <source>
        <dbReference type="Proteomes" id="UP000298588"/>
    </source>
</evidence>
<evidence type="ECO:0000313" key="2">
    <source>
        <dbReference type="EMBL" id="QCK88328.1"/>
    </source>
</evidence>
<feature type="signal peptide" evidence="1">
    <location>
        <begin position="1"/>
        <end position="29"/>
    </location>
</feature>
<keyword evidence="3" id="KW-1185">Reference proteome</keyword>
<name>A0A4D7QL28_9HYPH</name>
<proteinExistence type="predicted"/>
<evidence type="ECO:0000256" key="1">
    <source>
        <dbReference type="SAM" id="SignalP"/>
    </source>
</evidence>